<reference evidence="1 2" key="1">
    <citation type="submission" date="2015-01" db="EMBL/GenBank/DDBJ databases">
        <title>Evolution of Trichinella species and genotypes.</title>
        <authorList>
            <person name="Korhonen P.K."/>
            <person name="Edoardo P."/>
            <person name="Giuseppe L.R."/>
            <person name="Gasser R.B."/>
        </authorList>
    </citation>
    <scope>NUCLEOTIDE SEQUENCE [LARGE SCALE GENOMIC DNA]</scope>
    <source>
        <strain evidence="1">ISS13</strain>
    </source>
</reference>
<dbReference type="Proteomes" id="UP000054632">
    <property type="component" value="Unassembled WGS sequence"/>
</dbReference>
<protein>
    <submittedName>
        <fullName evidence="1">Uncharacterized protein</fullName>
    </submittedName>
</protein>
<organism evidence="1 2">
    <name type="scientific">Trichinella pseudospiralis</name>
    <name type="common">Parasitic roundworm</name>
    <dbReference type="NCBI Taxonomy" id="6337"/>
    <lineage>
        <taxon>Eukaryota</taxon>
        <taxon>Metazoa</taxon>
        <taxon>Ecdysozoa</taxon>
        <taxon>Nematoda</taxon>
        <taxon>Enoplea</taxon>
        <taxon>Dorylaimia</taxon>
        <taxon>Trichinellida</taxon>
        <taxon>Trichinellidae</taxon>
        <taxon>Trichinella</taxon>
    </lineage>
</organism>
<evidence type="ECO:0000313" key="1">
    <source>
        <dbReference type="EMBL" id="KRY64755.1"/>
    </source>
</evidence>
<proteinExistence type="predicted"/>
<comment type="caution">
    <text evidence="1">The sequence shown here is derived from an EMBL/GenBank/DDBJ whole genome shotgun (WGS) entry which is preliminary data.</text>
</comment>
<evidence type="ECO:0000313" key="2">
    <source>
        <dbReference type="Proteomes" id="UP000054632"/>
    </source>
</evidence>
<name>A0A0V1DUZ0_TRIPS</name>
<dbReference type="EMBL" id="JYDR01000286">
    <property type="protein sequence ID" value="KRY64755.1"/>
    <property type="molecule type" value="Genomic_DNA"/>
</dbReference>
<accession>A0A0V1DUZ0</accession>
<sequence length="197" mass="22712">MPEDKLKIIHCQCHKIALCQTKHLHLYWLTKCRQNSYKKTAPEKNGKECDGSDKSVDWLETCCHRTMPLMGEIKARRQPKNNEGFLWQVLLCYYAHRLNELLYISSSGKCESVVKLRDDPSQEFTKQILFFLGNCTIVQYSFVEFLLILETNSTERRSVSSRKPCVVEYAGTGIQIVLSGTEIGPMVVEETAERWGK</sequence>
<gene>
    <name evidence="1" type="ORF">T4A_11617</name>
</gene>
<dbReference type="AlphaFoldDB" id="A0A0V1DUZ0"/>